<sequence length="205" mass="23645">MKYTVNIYEVSTEKDKKLRAFAAVTFGDSFKVTGITIREGRLGNLYVSMPQYPTGEKDEQNKPIYSDVFFPKTTDFSTALRGEILEAYQERVEGKNEVDLTYGEEDFDYYVQVVNNRDLSNTTKAYARLVIGDVFVVNQISVKRSFAGNNFVAMPSQRRMVEGKAEYQDICYPVTKDFHDRLQGDIMSQFEQNREKLRSAKEKAR</sequence>
<keyword evidence="2" id="KW-0717">Septation</keyword>
<evidence type="ECO:0000313" key="4">
    <source>
        <dbReference type="EMBL" id="SQB14023.1"/>
    </source>
</evidence>
<dbReference type="AlphaFoldDB" id="A0A2X2UM90"/>
<dbReference type="PANTHER" id="PTHR38429">
    <property type="entry name" value="SEPTATION PROTEIN SPOVG-RELATED"/>
    <property type="match status" value="1"/>
</dbReference>
<keyword evidence="5" id="KW-1185">Reference proteome</keyword>
<evidence type="ECO:0000256" key="1">
    <source>
        <dbReference type="ARBA" id="ARBA00022618"/>
    </source>
</evidence>
<evidence type="ECO:0000313" key="5">
    <source>
        <dbReference type="Proteomes" id="UP000251853"/>
    </source>
</evidence>
<dbReference type="InterPro" id="IPR036751">
    <property type="entry name" value="SpoVG_sf"/>
</dbReference>
<dbReference type="SUPFAM" id="SSF160537">
    <property type="entry name" value="SpoVG-like"/>
    <property type="match status" value="2"/>
</dbReference>
<evidence type="ECO:0000256" key="2">
    <source>
        <dbReference type="ARBA" id="ARBA00023210"/>
    </source>
</evidence>
<dbReference type="Gene3D" id="3.30.1120.40">
    <property type="entry name" value="Stage V sporulation protein G"/>
    <property type="match status" value="2"/>
</dbReference>
<dbReference type="EMBL" id="UAVW01000010">
    <property type="protein sequence ID" value="SQB14023.1"/>
    <property type="molecule type" value="Genomic_DNA"/>
</dbReference>
<keyword evidence="1" id="KW-0132">Cell division</keyword>
<evidence type="ECO:0000256" key="3">
    <source>
        <dbReference type="ARBA" id="ARBA00023306"/>
    </source>
</evidence>
<keyword evidence="3" id="KW-0131">Cell cycle</keyword>
<dbReference type="GO" id="GO:0000917">
    <property type="term" value="P:division septum assembly"/>
    <property type="evidence" value="ECO:0007669"/>
    <property type="project" value="UniProtKB-KW"/>
</dbReference>
<proteinExistence type="predicted"/>
<dbReference type="Proteomes" id="UP000251853">
    <property type="component" value="Unassembled WGS sequence"/>
</dbReference>
<dbReference type="InterPro" id="IPR007170">
    <property type="entry name" value="SpoVG"/>
</dbReference>
<dbReference type="GO" id="GO:0030435">
    <property type="term" value="P:sporulation resulting in formation of a cellular spore"/>
    <property type="evidence" value="ECO:0007669"/>
    <property type="project" value="InterPro"/>
</dbReference>
<dbReference type="Pfam" id="PF04026">
    <property type="entry name" value="SpoVG"/>
    <property type="match status" value="2"/>
</dbReference>
<accession>A0A2X2UM90</accession>
<organism evidence="4 5">
    <name type="scientific">Enterocloster clostridioformis</name>
    <dbReference type="NCBI Taxonomy" id="1531"/>
    <lineage>
        <taxon>Bacteria</taxon>
        <taxon>Bacillati</taxon>
        <taxon>Bacillota</taxon>
        <taxon>Clostridia</taxon>
        <taxon>Lachnospirales</taxon>
        <taxon>Lachnospiraceae</taxon>
        <taxon>Enterocloster</taxon>
    </lineage>
</organism>
<dbReference type="PANTHER" id="PTHR38429:SF1">
    <property type="entry name" value="SEPTATION PROTEIN SPOVG-RELATED"/>
    <property type="match status" value="1"/>
</dbReference>
<gene>
    <name evidence="4" type="ORF">NCTC11224_03067</name>
</gene>
<protein>
    <submittedName>
        <fullName evidence="4">Regulatory protein SpoVG</fullName>
    </submittedName>
</protein>
<reference evidence="4 5" key="1">
    <citation type="submission" date="2018-06" db="EMBL/GenBank/DDBJ databases">
        <authorList>
            <consortium name="Pathogen Informatics"/>
            <person name="Doyle S."/>
        </authorList>
    </citation>
    <scope>NUCLEOTIDE SEQUENCE [LARGE SCALE GENOMIC DNA]</scope>
    <source>
        <strain evidence="4 5">NCTC11224</strain>
    </source>
</reference>
<name>A0A2X2UM90_9FIRM</name>
<dbReference type="RefSeq" id="WP_044945898.1">
    <property type="nucleotide sequence ID" value="NZ_JAIWZC010000001.1"/>
</dbReference>